<dbReference type="RefSeq" id="WP_165270756.1">
    <property type="nucleotide sequence ID" value="NZ_JAALLS010000024.1"/>
</dbReference>
<dbReference type="EMBL" id="JAALLS010000024">
    <property type="protein sequence ID" value="NGP89719.1"/>
    <property type="molecule type" value="Genomic_DNA"/>
</dbReference>
<dbReference type="AlphaFoldDB" id="A0A6M1T6J0"/>
<evidence type="ECO:0000313" key="1">
    <source>
        <dbReference type="EMBL" id="NGP89719.1"/>
    </source>
</evidence>
<organism evidence="1 2">
    <name type="scientific">Fodinibius halophilus</name>
    <dbReference type="NCBI Taxonomy" id="1736908"/>
    <lineage>
        <taxon>Bacteria</taxon>
        <taxon>Pseudomonadati</taxon>
        <taxon>Balneolota</taxon>
        <taxon>Balneolia</taxon>
        <taxon>Balneolales</taxon>
        <taxon>Balneolaceae</taxon>
        <taxon>Fodinibius</taxon>
    </lineage>
</organism>
<dbReference type="SUPFAM" id="SSF52540">
    <property type="entry name" value="P-loop containing nucleoside triphosphate hydrolases"/>
    <property type="match status" value="1"/>
</dbReference>
<dbReference type="Proteomes" id="UP000479132">
    <property type="component" value="Unassembled WGS sequence"/>
</dbReference>
<sequence>MLRIDNEHIKKLDEKQLTILCKKLLRAEAISFGIRLGSANGSLNIKASDGGKDVSIKWDKSKCEHTDYLPSNNVLFQCKATNMPPSKCRGEILNTEGNEVVEEVDTLFKDGGTYILFCTHDHQRSKQKEAFFDDLDSVSANYDKTPEIEIMNASEISDWVNNYPSAISYVLKCNQLISPVGLKIFNQFTDITHGQPEFVSNSKTNLIINKIHDTIRNQKNILRLVGLSGLGKTRIAIECLNLGTDEDELKQFRSISCYIKCRKDKEGQIIDFINQLLINKQAAFIIVDECPSHIHREISQIVNSPDSKLSVLTIDYEFDQISNADIIKLEPSDLQDIVKQILKNRFQTSLRDFELDRIAKFAQGFPQIAVLIAESRIADDIRVGTLNDDMIKERLIYGREVSENQIKYEVLRACSIFEYIGFTEDKSEQAKYVANHVCGDRITYELFYEECEKFRKRGIIETRGDYIRVRPLPLAISLAAEWWESTPPDKITEIISEVTTNGLGESICGQLSKLHFVDKAKERVSELCEDDAPFGKAKVLTSVQGSRLFRELVNVNPEATSKSLYRALSNLKIADYEEIKGDVRRNLVWALSDLIFYEISFFESAELLMNLAVAENEPYSNNAKGVFKQIFKVALSGTKLPPLSRLSILEKALEKNSKRYTELVINSLGAALQTRNFTGQVRSVGPIVDRTSQEWYPGTKEKIEESFEYWESCLDLLVRISKEDNDFIEIVKSEVAIHTRSLFNVNDRIVEKLYHTIKKLNNLSDNIWTDVFQALLDVKRYDQEELNENKLSKLDSLIRVIEPTDFKDKIQFYVSTPVHDHEKEEDGNYVDLTLERVKDLGKEIIEENIEIVSLLPDLLAGEQRYGFQFGNKIGELVNFDLKFIDVCVEKLGKVDNPNPLFLAGYISAKNNKKASYSIQKIINDKNARDLLVFFICALDEVKTEHLKMMINAIEQYHIDTKDLHRFSYGRKLESLSMSDLKWFLNSIASLGEKESSLALKILYMQVFNDEEKLQSLQNFILNFFLTYNPKPSESRIDGADGHTWSELVTKLLNKNINKEFPDYVYNTIIDICSDTDTYLSLDHYLTKVFRVLLNRYHEVIWPKLSDYLLNVEGVEYLNIRRVIGIDAVGFGRGKGLENEKSILEEEIPKEKLIEWCNKNPDSAPIFLASIIPVYKEENKKITLSDWALYLIDNFGTNKKVLAEIGSNFSSFSWTGSVVSYYKIQKNVLESLTTHQISEVRKWSKDRIDWLDKAIVQENKRDEERELGIY</sequence>
<evidence type="ECO:0000313" key="2">
    <source>
        <dbReference type="Proteomes" id="UP000479132"/>
    </source>
</evidence>
<keyword evidence="2" id="KW-1185">Reference proteome</keyword>
<name>A0A6M1T6J0_9BACT</name>
<dbReference type="InterPro" id="IPR027417">
    <property type="entry name" value="P-loop_NTPase"/>
</dbReference>
<reference evidence="1 2" key="1">
    <citation type="submission" date="2020-02" db="EMBL/GenBank/DDBJ databases">
        <title>Aliifodinibius halophilus 2W32, complete genome.</title>
        <authorList>
            <person name="Li Y."/>
            <person name="Wu S."/>
        </authorList>
    </citation>
    <scope>NUCLEOTIDE SEQUENCE [LARGE SCALE GENOMIC DNA]</scope>
    <source>
        <strain evidence="1 2">2W32</strain>
    </source>
</reference>
<gene>
    <name evidence="1" type="ORF">G3569_15280</name>
</gene>
<accession>A0A6M1T6J0</accession>
<comment type="caution">
    <text evidence="1">The sequence shown here is derived from an EMBL/GenBank/DDBJ whole genome shotgun (WGS) entry which is preliminary data.</text>
</comment>
<protein>
    <submittedName>
        <fullName evidence="1">Uncharacterized protein</fullName>
    </submittedName>
</protein>
<proteinExistence type="predicted"/>